<feature type="coiled-coil region" evidence="1">
    <location>
        <begin position="41"/>
        <end position="105"/>
    </location>
</feature>
<protein>
    <submittedName>
        <fullName evidence="2">Uncharacterized protein</fullName>
    </submittedName>
</protein>
<proteinExistence type="predicted"/>
<evidence type="ECO:0000313" key="3">
    <source>
        <dbReference type="Proteomes" id="UP000024332"/>
    </source>
</evidence>
<reference evidence="2 3" key="1">
    <citation type="submission" date="2014-03" db="EMBL/GenBank/DDBJ databases">
        <title>Draft genome sequence of the novel thermoacidophilic archaea Acidianus copahuensis ALE1 strain, isolated from Copahue volcanic area in Neuquen Argentina.</title>
        <authorList>
            <person name="Urbieta M.S."/>
            <person name="Rascovan N."/>
            <person name="Castro C."/>
            <person name="Revale S."/>
            <person name="Giaveno M.A."/>
            <person name="Vazquez M.P."/>
            <person name="Donati E.R."/>
        </authorList>
    </citation>
    <scope>NUCLEOTIDE SEQUENCE [LARGE SCALE GENOMIC DNA]</scope>
    <source>
        <strain evidence="2 3">ALE1</strain>
    </source>
</reference>
<sequence length="105" mass="12428">MKLRIDKIPKNDEDIEEIQREIEAQHPHNHEDHEHSVEEVIGELYTNLQSLENRVTELEGSDKECKNEISRIYMVLSKIILAINEKDENERVKNLRDILALLEKQ</sequence>
<gene>
    <name evidence="2" type="ORF">CM19_07520</name>
</gene>
<dbReference type="STRING" id="1160895.CM19_07520"/>
<evidence type="ECO:0000313" key="2">
    <source>
        <dbReference type="EMBL" id="EZQ04824.1"/>
    </source>
</evidence>
<dbReference type="Proteomes" id="UP000024332">
    <property type="component" value="Unassembled WGS sequence"/>
</dbReference>
<evidence type="ECO:0000256" key="1">
    <source>
        <dbReference type="SAM" id="Coils"/>
    </source>
</evidence>
<dbReference type="RefSeq" id="WP_048099747.1">
    <property type="nucleotide sequence ID" value="NZ_JFZT01000044.1"/>
</dbReference>
<name>A0A031LNV4_9CREN</name>
<dbReference type="OrthoDB" id="37140at2157"/>
<organism evidence="2 3">
    <name type="scientific">Candidatus Acidianus copahuensis</name>
    <dbReference type="NCBI Taxonomy" id="1160895"/>
    <lineage>
        <taxon>Archaea</taxon>
        <taxon>Thermoproteota</taxon>
        <taxon>Thermoprotei</taxon>
        <taxon>Sulfolobales</taxon>
        <taxon>Sulfolobaceae</taxon>
        <taxon>Acidianus</taxon>
    </lineage>
</organism>
<accession>A0A031LNV4</accession>
<keyword evidence="3" id="KW-1185">Reference proteome</keyword>
<comment type="caution">
    <text evidence="2">The sequence shown here is derived from an EMBL/GenBank/DDBJ whole genome shotgun (WGS) entry which is preliminary data.</text>
</comment>
<keyword evidence="1" id="KW-0175">Coiled coil</keyword>
<dbReference type="AlphaFoldDB" id="A0A031LNV4"/>
<dbReference type="EMBL" id="JFZT01000044">
    <property type="protein sequence ID" value="EZQ04824.1"/>
    <property type="molecule type" value="Genomic_DNA"/>
</dbReference>